<evidence type="ECO:0000313" key="3">
    <source>
        <dbReference type="Proteomes" id="UP000019678"/>
    </source>
</evidence>
<protein>
    <submittedName>
        <fullName evidence="2">Uncharacterized protein</fullName>
    </submittedName>
</protein>
<accession>A0A017TH27</accession>
<feature type="region of interest" description="Disordered" evidence="1">
    <location>
        <begin position="1"/>
        <end position="60"/>
    </location>
</feature>
<name>A0A017TH27_9BACT</name>
<proteinExistence type="predicted"/>
<comment type="caution">
    <text evidence="2">The sequence shown here is derived from an EMBL/GenBank/DDBJ whole genome shotgun (WGS) entry which is preliminary data.</text>
</comment>
<evidence type="ECO:0000256" key="1">
    <source>
        <dbReference type="SAM" id="MobiDB-lite"/>
    </source>
</evidence>
<dbReference type="Proteomes" id="UP000019678">
    <property type="component" value="Unassembled WGS sequence"/>
</dbReference>
<keyword evidence="3" id="KW-1185">Reference proteome</keyword>
<gene>
    <name evidence="2" type="ORF">CAP_5880</name>
</gene>
<organism evidence="2 3">
    <name type="scientific">Chondromyces apiculatus DSM 436</name>
    <dbReference type="NCBI Taxonomy" id="1192034"/>
    <lineage>
        <taxon>Bacteria</taxon>
        <taxon>Pseudomonadati</taxon>
        <taxon>Myxococcota</taxon>
        <taxon>Polyangia</taxon>
        <taxon>Polyangiales</taxon>
        <taxon>Polyangiaceae</taxon>
        <taxon>Chondromyces</taxon>
    </lineage>
</organism>
<evidence type="ECO:0000313" key="2">
    <source>
        <dbReference type="EMBL" id="EYF08120.1"/>
    </source>
</evidence>
<dbReference type="EMBL" id="ASRX01000005">
    <property type="protein sequence ID" value="EYF08120.1"/>
    <property type="molecule type" value="Genomic_DNA"/>
</dbReference>
<sequence length="60" mass="6295">MTEILGAASAAREVGDESPSQFSRDDRRLCGAPPHGSASQLRRALRHPAPDPPSGVGDSR</sequence>
<reference evidence="2 3" key="1">
    <citation type="submission" date="2013-05" db="EMBL/GenBank/DDBJ databases">
        <title>Genome assembly of Chondromyces apiculatus DSM 436.</title>
        <authorList>
            <person name="Sharma G."/>
            <person name="Khatri I."/>
            <person name="Kaur C."/>
            <person name="Mayilraj S."/>
            <person name="Subramanian S."/>
        </authorList>
    </citation>
    <scope>NUCLEOTIDE SEQUENCE [LARGE SCALE GENOMIC DNA]</scope>
    <source>
        <strain evidence="2 3">DSM 436</strain>
    </source>
</reference>
<dbReference type="AlphaFoldDB" id="A0A017TH27"/>